<organism evidence="1">
    <name type="scientific">Bracon brevicornis</name>
    <dbReference type="NCBI Taxonomy" id="1563983"/>
    <lineage>
        <taxon>Eukaryota</taxon>
        <taxon>Metazoa</taxon>
        <taxon>Ecdysozoa</taxon>
        <taxon>Arthropoda</taxon>
        <taxon>Hexapoda</taxon>
        <taxon>Insecta</taxon>
        <taxon>Pterygota</taxon>
        <taxon>Neoptera</taxon>
        <taxon>Endopterygota</taxon>
        <taxon>Hymenoptera</taxon>
        <taxon>Apocrita</taxon>
        <taxon>Ichneumonoidea</taxon>
        <taxon>Braconidae</taxon>
        <taxon>Braconinae</taxon>
        <taxon>Bracon</taxon>
    </lineage>
</organism>
<gene>
    <name evidence="1" type="ORF">BBRV_LOCUS25416</name>
</gene>
<proteinExistence type="predicted"/>
<accession>A0A6V7IJ44</accession>
<dbReference type="CDD" id="cd09272">
    <property type="entry name" value="RNase_HI_RT_Ty1"/>
    <property type="match status" value="1"/>
</dbReference>
<dbReference type="PANTHER" id="PTHR11439">
    <property type="entry name" value="GAG-POL-RELATED RETROTRANSPOSON"/>
    <property type="match status" value="1"/>
</dbReference>
<dbReference type="EMBL" id="CADCXW020000003">
    <property type="protein sequence ID" value="CAD1539128.1"/>
    <property type="molecule type" value="Genomic_DNA"/>
</dbReference>
<protein>
    <recommendedName>
        <fullName evidence="2">Reverse transcriptase Ty1/copia-type domain-containing protein</fullName>
    </recommendedName>
</protein>
<evidence type="ECO:0000313" key="1">
    <source>
        <dbReference type="EMBL" id="CAD1539128.1"/>
    </source>
</evidence>
<reference evidence="1" key="1">
    <citation type="submission" date="2020-07" db="EMBL/GenBank/DDBJ databases">
        <authorList>
            <person name="Ferguson B K."/>
        </authorList>
    </citation>
    <scope>NUCLEOTIDE SEQUENCE</scope>
    <source>
        <strain evidence="1">L06</strain>
    </source>
</reference>
<evidence type="ECO:0008006" key="2">
    <source>
        <dbReference type="Google" id="ProtNLM"/>
    </source>
</evidence>
<sequence length="108" mass="12368">MALTEAAKEALYLKRFLGKLGFNNLNKIVLFSDNHGAQKLAKNAVFHSRTKHIDVRHHFIREILESGENFQINYIPTDDTTADILTKGLPRPKHQKCLKLLGIERSKM</sequence>
<dbReference type="PANTHER" id="PTHR11439:SF483">
    <property type="entry name" value="PEPTIDE SYNTHASE GLIP-LIKE, PUTATIVE (AFU_ORTHOLOGUE AFUA_3G12920)-RELATED"/>
    <property type="match status" value="1"/>
</dbReference>
<dbReference type="AlphaFoldDB" id="A0A6V7IJ44"/>
<name>A0A6V7IJ44_9HYME</name>